<reference evidence="3" key="1">
    <citation type="submission" date="2023-05" db="EMBL/GenBank/DDBJ databases">
        <title>Nepenthes gracilis genome sequencing.</title>
        <authorList>
            <person name="Fukushima K."/>
        </authorList>
    </citation>
    <scope>NUCLEOTIDE SEQUENCE</scope>
    <source>
        <strain evidence="3">SING2019-196</strain>
    </source>
</reference>
<evidence type="ECO:0000256" key="1">
    <source>
        <dbReference type="SAM" id="MobiDB-lite"/>
    </source>
</evidence>
<dbReference type="PANTHER" id="PTHR33623">
    <property type="entry name" value="OS04G0572500 PROTEIN"/>
    <property type="match status" value="1"/>
</dbReference>
<dbReference type="Proteomes" id="UP001279734">
    <property type="component" value="Unassembled WGS sequence"/>
</dbReference>
<proteinExistence type="predicted"/>
<feature type="compositionally biased region" description="Basic and acidic residues" evidence="1">
    <location>
        <begin position="278"/>
        <end position="296"/>
    </location>
</feature>
<dbReference type="AlphaFoldDB" id="A0AAD3TJI4"/>
<keyword evidence="4" id="KW-1185">Reference proteome</keyword>
<dbReference type="InterPro" id="IPR025486">
    <property type="entry name" value="DUF4378"/>
</dbReference>
<dbReference type="EMBL" id="BSYO01000037">
    <property type="protein sequence ID" value="GMH30156.1"/>
    <property type="molecule type" value="Genomic_DNA"/>
</dbReference>
<gene>
    <name evidence="3" type="ORF">Nepgr_031999</name>
</gene>
<sequence>MAQKNLLKELLKEDQEPFQLNAYISSKRCQLKKQSLPVRTQTQLRLKGSEPISLNASNPTNFGKGACCFSFQESPDLRNSSLFDFQSPTRSPFRGSNALFLHVPARTAALLLVAAMKIQKKPKSQIKNLGFGIFGSVLERLTLRDRNRKREISETGDPSLKNQKFNCSKRGKRDEPENIVEQKSGLETDISNGRLGVVLSESSKGNSKSSSFLEGCSCSGRPEDVEESEEVDELENIGDSSFCFSPLNTFRFALHRSPSPDRRSPGFAFPALSPTRSNFEENLNHEKESTEKFHAEEGEEDKDQNSPVSILDPPFEDEEEHEEEEDDDDDDEEEDENQEEVEENDDGYHLESSYESVKGAKKLGCSKKLANLDRIKLENRLVEEVLEGDDEYTKIVKHGEECEITEDDIFLFKKALFKLEAYNKVNLKRLISHMIAEEEESKENRPNNRESVIKRVCKRLESWEKVESDTIDMMVEMDLGRDSFVFDWRTSSKELNRVAMEIEPTIFTTLVEETLDEFI</sequence>
<comment type="caution">
    <text evidence="3">The sequence shown here is derived from an EMBL/GenBank/DDBJ whole genome shotgun (WGS) entry which is preliminary data.</text>
</comment>
<feature type="region of interest" description="Disordered" evidence="1">
    <location>
        <begin position="149"/>
        <end position="186"/>
    </location>
</feature>
<organism evidence="3 4">
    <name type="scientific">Nepenthes gracilis</name>
    <name type="common">Slender pitcher plant</name>
    <dbReference type="NCBI Taxonomy" id="150966"/>
    <lineage>
        <taxon>Eukaryota</taxon>
        <taxon>Viridiplantae</taxon>
        <taxon>Streptophyta</taxon>
        <taxon>Embryophyta</taxon>
        <taxon>Tracheophyta</taxon>
        <taxon>Spermatophyta</taxon>
        <taxon>Magnoliopsida</taxon>
        <taxon>eudicotyledons</taxon>
        <taxon>Gunneridae</taxon>
        <taxon>Pentapetalae</taxon>
        <taxon>Caryophyllales</taxon>
        <taxon>Nepenthaceae</taxon>
        <taxon>Nepenthes</taxon>
    </lineage>
</organism>
<dbReference type="Pfam" id="PF14309">
    <property type="entry name" value="DUF4378"/>
    <property type="match status" value="1"/>
</dbReference>
<evidence type="ECO:0000313" key="4">
    <source>
        <dbReference type="Proteomes" id="UP001279734"/>
    </source>
</evidence>
<feature type="region of interest" description="Disordered" evidence="1">
    <location>
        <begin position="257"/>
        <end position="350"/>
    </location>
</feature>
<feature type="compositionally biased region" description="Acidic residues" evidence="1">
    <location>
        <begin position="314"/>
        <end position="345"/>
    </location>
</feature>
<feature type="domain" description="DUF4378" evidence="2">
    <location>
        <begin position="442"/>
        <end position="513"/>
    </location>
</feature>
<evidence type="ECO:0000259" key="2">
    <source>
        <dbReference type="Pfam" id="PF14309"/>
    </source>
</evidence>
<dbReference type="PANTHER" id="PTHR33623:SF5">
    <property type="entry name" value="HISTONE-LYSINE N-METHYLTRANSFERASE SETD1B-LIKE PROTEIN"/>
    <property type="match status" value="1"/>
</dbReference>
<feature type="compositionally biased region" description="Low complexity" evidence="1">
    <location>
        <begin position="200"/>
        <end position="211"/>
    </location>
</feature>
<protein>
    <recommendedName>
        <fullName evidence="2">DUF4378 domain-containing protein</fullName>
    </recommendedName>
</protein>
<accession>A0AAD3TJI4</accession>
<name>A0AAD3TJI4_NEPGR</name>
<evidence type="ECO:0000313" key="3">
    <source>
        <dbReference type="EMBL" id="GMH30156.1"/>
    </source>
</evidence>
<feature type="region of interest" description="Disordered" evidence="1">
    <location>
        <begin position="200"/>
        <end position="227"/>
    </location>
</feature>